<accession>A0A7J6E334</accession>
<reference evidence="3 4" key="1">
    <citation type="journal article" date="2020" name="bioRxiv">
        <title>Sequence and annotation of 42 cannabis genomes reveals extensive copy number variation in cannabinoid synthesis and pathogen resistance genes.</title>
        <authorList>
            <person name="Mckernan K.J."/>
            <person name="Helbert Y."/>
            <person name="Kane L.T."/>
            <person name="Ebling H."/>
            <person name="Zhang L."/>
            <person name="Liu B."/>
            <person name="Eaton Z."/>
            <person name="Mclaughlin S."/>
            <person name="Kingan S."/>
            <person name="Baybayan P."/>
            <person name="Concepcion G."/>
            <person name="Jordan M."/>
            <person name="Riva A."/>
            <person name="Barbazuk W."/>
            <person name="Harkins T."/>
        </authorList>
    </citation>
    <scope>NUCLEOTIDE SEQUENCE [LARGE SCALE GENOMIC DNA]</scope>
    <source>
        <strain evidence="3 4">cv. Jamaican Lion 4</strain>
        <strain evidence="2">Father</strain>
        <strain evidence="1">Mother</strain>
        <tissue evidence="1">Leaf</tissue>
    </source>
</reference>
<dbReference type="Proteomes" id="UP000525078">
    <property type="component" value="Unassembled WGS sequence"/>
</dbReference>
<dbReference type="EMBL" id="JAATIP010000305">
    <property type="protein sequence ID" value="KAF4352827.1"/>
    <property type="molecule type" value="Genomic_DNA"/>
</dbReference>
<keyword evidence="4" id="KW-1185">Reference proteome</keyword>
<evidence type="ECO:0000313" key="3">
    <source>
        <dbReference type="Proteomes" id="UP000525078"/>
    </source>
</evidence>
<sequence length="107" mass="12096">MKEKRFTAMAEVESMVEKVKEIGDGLGFRSERGKGGWSLGFGKGRVVLVIEIMKLTPTLLMGEVKVVKGGFELEELQWQEFKFGLNNVGLSWLNANFVSYFLFWNVG</sequence>
<dbReference type="Proteomes" id="UP000583929">
    <property type="component" value="Unassembled WGS sequence"/>
</dbReference>
<comment type="caution">
    <text evidence="1">The sequence shown here is derived from an EMBL/GenBank/DDBJ whole genome shotgun (WGS) entry which is preliminary data.</text>
</comment>
<dbReference type="Gene3D" id="3.30.310.80">
    <property type="entry name" value="Kinase associated domain 1, KA1"/>
    <property type="match status" value="1"/>
</dbReference>
<proteinExistence type="predicted"/>
<dbReference type="EMBL" id="JAATIQ010000064">
    <property type="protein sequence ID" value="KAF4390196.1"/>
    <property type="molecule type" value="Genomic_DNA"/>
</dbReference>
<evidence type="ECO:0000313" key="2">
    <source>
        <dbReference type="EMBL" id="KAF4390196.1"/>
    </source>
</evidence>
<gene>
    <name evidence="1" type="ORF">F8388_026369</name>
    <name evidence="2" type="ORF">G4B88_005114</name>
</gene>
<name>A0A7J6E334_CANSA</name>
<dbReference type="AlphaFoldDB" id="A0A7J6E334"/>
<evidence type="ECO:0000313" key="1">
    <source>
        <dbReference type="EMBL" id="KAF4352827.1"/>
    </source>
</evidence>
<evidence type="ECO:0000313" key="4">
    <source>
        <dbReference type="Proteomes" id="UP000583929"/>
    </source>
</evidence>
<organism evidence="1 3">
    <name type="scientific">Cannabis sativa</name>
    <name type="common">Hemp</name>
    <name type="synonym">Marijuana</name>
    <dbReference type="NCBI Taxonomy" id="3483"/>
    <lineage>
        <taxon>Eukaryota</taxon>
        <taxon>Viridiplantae</taxon>
        <taxon>Streptophyta</taxon>
        <taxon>Embryophyta</taxon>
        <taxon>Tracheophyta</taxon>
        <taxon>Spermatophyta</taxon>
        <taxon>Magnoliopsida</taxon>
        <taxon>eudicotyledons</taxon>
        <taxon>Gunneridae</taxon>
        <taxon>Pentapetalae</taxon>
        <taxon>rosids</taxon>
        <taxon>fabids</taxon>
        <taxon>Rosales</taxon>
        <taxon>Cannabaceae</taxon>
        <taxon>Cannabis</taxon>
    </lineage>
</organism>
<protein>
    <submittedName>
        <fullName evidence="1">Uncharacterized protein</fullName>
    </submittedName>
</protein>